<dbReference type="PRINTS" id="PR00385">
    <property type="entry name" value="P450"/>
</dbReference>
<dbReference type="PANTHER" id="PTHR24291">
    <property type="entry name" value="CYTOCHROME P450 FAMILY 4"/>
    <property type="match status" value="1"/>
</dbReference>
<dbReference type="GO" id="GO:0016705">
    <property type="term" value="F:oxidoreductase activity, acting on paired donors, with incorporation or reduction of molecular oxygen"/>
    <property type="evidence" value="ECO:0007669"/>
    <property type="project" value="InterPro"/>
</dbReference>
<feature type="binding site" description="axial binding residue" evidence="7">
    <location>
        <position position="392"/>
    </location>
    <ligand>
        <name>heme</name>
        <dbReference type="ChEBI" id="CHEBI:30413"/>
    </ligand>
    <ligandPart>
        <name>Fe</name>
        <dbReference type="ChEBI" id="CHEBI:18248"/>
    </ligandPart>
</feature>
<evidence type="ECO:0000256" key="3">
    <source>
        <dbReference type="ARBA" id="ARBA00022723"/>
    </source>
</evidence>
<keyword evidence="2 7" id="KW-0349">Heme</keyword>
<evidence type="ECO:0000256" key="6">
    <source>
        <dbReference type="ARBA" id="ARBA00023033"/>
    </source>
</evidence>
<dbReference type="InterPro" id="IPR036396">
    <property type="entry name" value="Cyt_P450_sf"/>
</dbReference>
<evidence type="ECO:0000313" key="9">
    <source>
        <dbReference type="EMBL" id="AUM13093.1"/>
    </source>
</evidence>
<reference evidence="10" key="1">
    <citation type="submission" date="2017-08" db="EMBL/GenBank/DDBJ databases">
        <title>Direct submision.</title>
        <authorList>
            <person name="Kim S.-J."/>
            <person name="Rhee S.-K."/>
        </authorList>
    </citation>
    <scope>NUCLEOTIDE SEQUENCE [LARGE SCALE GENOMIC DNA]</scope>
    <source>
        <strain evidence="10">GI5</strain>
    </source>
</reference>
<evidence type="ECO:0000256" key="8">
    <source>
        <dbReference type="RuleBase" id="RU000461"/>
    </source>
</evidence>
<evidence type="ECO:0000256" key="7">
    <source>
        <dbReference type="PIRSR" id="PIRSR602401-1"/>
    </source>
</evidence>
<proteinExistence type="inferred from homology"/>
<dbReference type="SUPFAM" id="SSF48264">
    <property type="entry name" value="Cytochrome P450"/>
    <property type="match status" value="1"/>
</dbReference>
<keyword evidence="4 8" id="KW-0560">Oxidoreductase</keyword>
<dbReference type="KEGG" id="kak:Kalk_11945"/>
<dbReference type="PRINTS" id="PR00463">
    <property type="entry name" value="EP450I"/>
</dbReference>
<comment type="similarity">
    <text evidence="1 8">Belongs to the cytochrome P450 family.</text>
</comment>
<keyword evidence="3 7" id="KW-0479">Metal-binding</keyword>
<dbReference type="Proteomes" id="UP000235116">
    <property type="component" value="Chromosome"/>
</dbReference>
<dbReference type="EMBL" id="CP022684">
    <property type="protein sequence ID" value="AUM13093.1"/>
    <property type="molecule type" value="Genomic_DNA"/>
</dbReference>
<gene>
    <name evidence="9" type="ORF">Kalk_11945</name>
</gene>
<dbReference type="InterPro" id="IPR017972">
    <property type="entry name" value="Cyt_P450_CS"/>
</dbReference>
<evidence type="ECO:0008006" key="11">
    <source>
        <dbReference type="Google" id="ProtNLM"/>
    </source>
</evidence>
<evidence type="ECO:0000256" key="2">
    <source>
        <dbReference type="ARBA" id="ARBA00022617"/>
    </source>
</evidence>
<comment type="cofactor">
    <cofactor evidence="7">
        <name>heme</name>
        <dbReference type="ChEBI" id="CHEBI:30413"/>
    </cofactor>
</comment>
<dbReference type="PANTHER" id="PTHR24291:SF50">
    <property type="entry name" value="BIFUNCTIONAL ALBAFLAVENONE MONOOXYGENASE_TERPENE SYNTHASE"/>
    <property type="match status" value="1"/>
</dbReference>
<dbReference type="InterPro" id="IPR002401">
    <property type="entry name" value="Cyt_P450_E_grp-I"/>
</dbReference>
<dbReference type="RefSeq" id="WP_101894472.1">
    <property type="nucleotide sequence ID" value="NZ_CP022684.1"/>
</dbReference>
<dbReference type="OrthoDB" id="9764248at2"/>
<evidence type="ECO:0000256" key="5">
    <source>
        <dbReference type="ARBA" id="ARBA00023004"/>
    </source>
</evidence>
<name>A0A2K9LLF6_9GAMM</name>
<dbReference type="InterPro" id="IPR050196">
    <property type="entry name" value="Cytochrome_P450_Monoox"/>
</dbReference>
<dbReference type="Gene3D" id="1.10.630.10">
    <property type="entry name" value="Cytochrome P450"/>
    <property type="match status" value="1"/>
</dbReference>
<organism evidence="9 10">
    <name type="scientific">Ketobacter alkanivorans</name>
    <dbReference type="NCBI Taxonomy" id="1917421"/>
    <lineage>
        <taxon>Bacteria</taxon>
        <taxon>Pseudomonadati</taxon>
        <taxon>Pseudomonadota</taxon>
        <taxon>Gammaproteobacteria</taxon>
        <taxon>Pseudomonadales</taxon>
        <taxon>Ketobacteraceae</taxon>
        <taxon>Ketobacter</taxon>
    </lineage>
</organism>
<accession>A0A2K9LLF6</accession>
<keyword evidence="10" id="KW-1185">Reference proteome</keyword>
<evidence type="ECO:0000256" key="4">
    <source>
        <dbReference type="ARBA" id="ARBA00023002"/>
    </source>
</evidence>
<protein>
    <recommendedName>
        <fullName evidence="11">Cytochrome P450</fullName>
    </recommendedName>
</protein>
<dbReference type="InterPro" id="IPR001128">
    <property type="entry name" value="Cyt_P450"/>
</dbReference>
<keyword evidence="5 7" id="KW-0408">Iron</keyword>
<dbReference type="AlphaFoldDB" id="A0A2K9LLF6"/>
<evidence type="ECO:0000256" key="1">
    <source>
        <dbReference type="ARBA" id="ARBA00010617"/>
    </source>
</evidence>
<evidence type="ECO:0000313" key="10">
    <source>
        <dbReference type="Proteomes" id="UP000235116"/>
    </source>
</evidence>
<dbReference type="GO" id="GO:0005506">
    <property type="term" value="F:iron ion binding"/>
    <property type="evidence" value="ECO:0007669"/>
    <property type="project" value="InterPro"/>
</dbReference>
<keyword evidence="6 8" id="KW-0503">Monooxygenase</keyword>
<dbReference type="GO" id="GO:0004497">
    <property type="term" value="F:monooxygenase activity"/>
    <property type="evidence" value="ECO:0007669"/>
    <property type="project" value="UniProtKB-KW"/>
</dbReference>
<dbReference type="PROSITE" id="PS00086">
    <property type="entry name" value="CYTOCHROME_P450"/>
    <property type="match status" value="1"/>
</dbReference>
<dbReference type="GO" id="GO:0020037">
    <property type="term" value="F:heme binding"/>
    <property type="evidence" value="ECO:0007669"/>
    <property type="project" value="InterPro"/>
</dbReference>
<sequence>MNEPRLIAHSLPSSHLLWGNLKPFMADILGYLESTANFGPFIQFRLFNTRVYLVSDPELVNTVLTNKSQSFVRNRSFAKRLRRLFGHGLLTSEGDEWKRLRKLSAPAFQPKSTNTYIPIINDEVKKLAKDWDGCTQVDIAHEMSKITARIITRCIFGMELEVDMAEMEDTMDQLMSSLGPRLRYPIYTPDWLPVGGNVLYRKAVKRVDRFIYSGIQARLADNGEQQPSLLADLMAASGNDGDSRKSHLRDQIVTLFLAGHETTASTLTFAFILLSKHPQQFAKLCAEVRSCNLDAFDNLNAIRESLPVTYNIIREVMRLYPAGYIFGRTVINDTQLGAETLKKGSLVMVSPYVIHRNPDVFPNPEQFDPDRWLNLDVSRSQYLPFSAGARTCIGEYLAMLEACLILAGIVARFDVTCGTDPISIMPAITLRATNNTKATIAVGE</sequence>
<dbReference type="Pfam" id="PF00067">
    <property type="entry name" value="p450"/>
    <property type="match status" value="1"/>
</dbReference>